<evidence type="ECO:0000313" key="2">
    <source>
        <dbReference type="EMBL" id="TFU01095.1"/>
    </source>
</evidence>
<keyword evidence="1" id="KW-1133">Transmembrane helix</keyword>
<feature type="transmembrane region" description="Helical" evidence="1">
    <location>
        <begin position="12"/>
        <end position="33"/>
    </location>
</feature>
<dbReference type="Proteomes" id="UP000297737">
    <property type="component" value="Unassembled WGS sequence"/>
</dbReference>
<evidence type="ECO:0000313" key="3">
    <source>
        <dbReference type="Proteomes" id="UP000297737"/>
    </source>
</evidence>
<dbReference type="RefSeq" id="WP_135246599.1">
    <property type="nucleotide sequence ID" value="NZ_SIHO01000003.1"/>
</dbReference>
<dbReference type="Pfam" id="PF03929">
    <property type="entry name" value="PepSY_TM"/>
    <property type="match status" value="1"/>
</dbReference>
<dbReference type="PANTHER" id="PTHR34219:SF3">
    <property type="entry name" value="BLL7967 PROTEIN"/>
    <property type="match status" value="1"/>
</dbReference>
<gene>
    <name evidence="2" type="ORF">EUV02_12330</name>
</gene>
<feature type="transmembrane region" description="Helical" evidence="1">
    <location>
        <begin position="131"/>
        <end position="151"/>
    </location>
</feature>
<name>A0A4Y9ELG8_9SPHN</name>
<feature type="transmembrane region" description="Helical" evidence="1">
    <location>
        <begin position="314"/>
        <end position="335"/>
    </location>
</feature>
<dbReference type="PANTHER" id="PTHR34219">
    <property type="entry name" value="IRON-REGULATED INNER MEMBRANE PROTEIN-RELATED"/>
    <property type="match status" value="1"/>
</dbReference>
<sequence>MTMQLLRKIHRWCGVVLAAILVVIALSGTVAAFRGDFVRIALPAARGPVPDPASFGPALDAFVAANPGALVSARFAPYDLAVHGVSLKGGEQAWIDAQGKVVDRWKGTRGIGDRALDIHHTLLIGKTGTNITGIAGLAGIAMIISGLIIYWPMRRGFSWRVWPASLKRPVLLASHRNLALLLALPLFLQFSSGSAWAFKRIVGNLPGIALPKAPTVAPSTGEPSWTATLAAAQAAMPGAKIRAVAMPRAADKPITINVQAAADINPEGATRINVADGKVVAVVNPADHGAGARMFNSSMGVHTLGYIGGRSGEVLLALLGVLLAAMASYGVLGWWRLKSGRPANKA</sequence>
<evidence type="ECO:0008006" key="4">
    <source>
        <dbReference type="Google" id="ProtNLM"/>
    </source>
</evidence>
<keyword evidence="1" id="KW-0472">Membrane</keyword>
<accession>A0A4Y9ELG8</accession>
<dbReference type="InterPro" id="IPR005625">
    <property type="entry name" value="PepSY-ass_TM"/>
</dbReference>
<evidence type="ECO:0000256" key="1">
    <source>
        <dbReference type="SAM" id="Phobius"/>
    </source>
</evidence>
<proteinExistence type="predicted"/>
<organism evidence="2 3">
    <name type="scientific">Glacieibacterium arshaanense</name>
    <dbReference type="NCBI Taxonomy" id="2511025"/>
    <lineage>
        <taxon>Bacteria</taxon>
        <taxon>Pseudomonadati</taxon>
        <taxon>Pseudomonadota</taxon>
        <taxon>Alphaproteobacteria</taxon>
        <taxon>Sphingomonadales</taxon>
        <taxon>Sphingosinicellaceae</taxon>
        <taxon>Glacieibacterium</taxon>
    </lineage>
</organism>
<keyword evidence="1" id="KW-0812">Transmembrane</keyword>
<dbReference type="AlphaFoldDB" id="A0A4Y9ELG8"/>
<comment type="caution">
    <text evidence="2">The sequence shown here is derived from an EMBL/GenBank/DDBJ whole genome shotgun (WGS) entry which is preliminary data.</text>
</comment>
<dbReference type="OrthoDB" id="7328956at2"/>
<reference evidence="2 3" key="1">
    <citation type="submission" date="2019-02" db="EMBL/GenBank/DDBJ databases">
        <title>Polymorphobacter sp. isolated from the lake at the Tibet of China.</title>
        <authorList>
            <person name="Li A."/>
        </authorList>
    </citation>
    <scope>NUCLEOTIDE SEQUENCE [LARGE SCALE GENOMIC DNA]</scope>
    <source>
        <strain evidence="2 3">DJ1R-1</strain>
    </source>
</reference>
<keyword evidence="3" id="KW-1185">Reference proteome</keyword>
<dbReference type="EMBL" id="SIHO01000003">
    <property type="protein sequence ID" value="TFU01095.1"/>
    <property type="molecule type" value="Genomic_DNA"/>
</dbReference>
<protein>
    <recommendedName>
        <fullName evidence="4">PepSY domain-containing protein</fullName>
    </recommendedName>
</protein>